<keyword evidence="3" id="KW-1185">Reference proteome</keyword>
<reference evidence="2 4" key="2">
    <citation type="submission" date="2020-03" db="EMBL/GenBank/DDBJ databases">
        <title>Is there a link between lipid content and antibiotic production in Streptomyces?</title>
        <authorList>
            <person name="David M."/>
            <person name="Lejeune C."/>
            <person name="Abreu S."/>
            <person name="Thibessard A."/>
            <person name="Leblond P."/>
            <person name="Chaminade P."/>
            <person name="Virolle M.-J."/>
        </authorList>
    </citation>
    <scope>NUCLEOTIDE SEQUENCE [LARGE SCALE GENOMIC DNA]</scope>
    <source>
        <strain evidence="2 4">DSM 41481</strain>
    </source>
</reference>
<dbReference type="EMBL" id="CP050692">
    <property type="protein sequence ID" value="QIT48598.1"/>
    <property type="molecule type" value="Genomic_DNA"/>
</dbReference>
<dbReference type="EMBL" id="LHQL01000014">
    <property type="protein sequence ID" value="OOQ48233.1"/>
    <property type="molecule type" value="Genomic_DNA"/>
</dbReference>
<proteinExistence type="predicted"/>
<dbReference type="Proteomes" id="UP000502504">
    <property type="component" value="Chromosome"/>
</dbReference>
<accession>A0AAE6YF61</accession>
<dbReference type="AlphaFoldDB" id="A0AAE6YF61"/>
<sequence length="231" mass="26274">MTSFLTQRARVHDARLPLHRRHSALRTCLTVFAPYGLRATYHHLTLSAAIPRQLEADPEALARAVEELHEARVLWLVRAEEYAVQRRAEKRAGQRVVPNPRPWWLRSWWESPGRAWFEDPFRHPSLRLSEYVRRQNALLDGADLPGCPACGDEGPRVLSSTGHGWVELCRGCAWVLAPCPCGRRHRFVPETPFNWNAIWQRAHMSNGGMPNPHWPARQPLGCGTANAPILG</sequence>
<protein>
    <submittedName>
        <fullName evidence="2">Uncharacterized protein</fullName>
    </submittedName>
</protein>
<dbReference type="RefSeq" id="WP_078636750.1">
    <property type="nucleotide sequence ID" value="NZ_CM007717.1"/>
</dbReference>
<evidence type="ECO:0000313" key="1">
    <source>
        <dbReference type="EMBL" id="OOQ48233.1"/>
    </source>
</evidence>
<dbReference type="GeneID" id="93959479"/>
<gene>
    <name evidence="1" type="ORF">AFM16_37380</name>
    <name evidence="2" type="ORF">HCX60_38010</name>
</gene>
<reference evidence="1 3" key="1">
    <citation type="submission" date="2015-07" db="EMBL/GenBank/DDBJ databases">
        <title>Draft Genome Sequence of Streptomyces antibioticus, IMRU 3720 reveals insights in the evolution of actinomycin biosynthetic gene clusters in Streptomyces.</title>
        <authorList>
            <person name="Crnovcic I."/>
            <person name="Ruckert C."/>
            <person name="Kalinowksi J."/>
            <person name="Keller U."/>
        </authorList>
    </citation>
    <scope>NUCLEOTIDE SEQUENCE [LARGE SCALE GENOMIC DNA]</scope>
    <source>
        <strain evidence="1 3">DSM 41481</strain>
    </source>
</reference>
<evidence type="ECO:0000313" key="4">
    <source>
        <dbReference type="Proteomes" id="UP000502504"/>
    </source>
</evidence>
<evidence type="ECO:0000313" key="2">
    <source>
        <dbReference type="EMBL" id="QIT48598.1"/>
    </source>
</evidence>
<evidence type="ECO:0000313" key="3">
    <source>
        <dbReference type="Proteomes" id="UP000190306"/>
    </source>
</evidence>
<organism evidence="2 4">
    <name type="scientific">Streptomyces antibioticus</name>
    <dbReference type="NCBI Taxonomy" id="1890"/>
    <lineage>
        <taxon>Bacteria</taxon>
        <taxon>Bacillati</taxon>
        <taxon>Actinomycetota</taxon>
        <taxon>Actinomycetes</taxon>
        <taxon>Kitasatosporales</taxon>
        <taxon>Streptomycetaceae</taxon>
        <taxon>Streptomyces</taxon>
    </lineage>
</organism>
<name>A0AAE6YF61_STRAT</name>
<dbReference type="Proteomes" id="UP000190306">
    <property type="component" value="Chromosome"/>
</dbReference>